<feature type="signal peptide" evidence="12">
    <location>
        <begin position="1"/>
        <end position="22"/>
    </location>
</feature>
<evidence type="ECO:0000256" key="10">
    <source>
        <dbReference type="PIRNR" id="PIRNR006268"/>
    </source>
</evidence>
<dbReference type="PANTHER" id="PTHR30040">
    <property type="entry name" value="THIAMINE BIOSYNTHESIS LIPOPROTEIN APBE"/>
    <property type="match status" value="1"/>
</dbReference>
<dbReference type="Gene3D" id="3.10.520.10">
    <property type="entry name" value="ApbE-like domains"/>
    <property type="match status" value="1"/>
</dbReference>
<sequence length="333" mass="37366">MIRLKGFSWAIVCLFITQNAFAQQSQFQINGFAQGTTYAITYYSSKEIVIKKEIDSLLVDIDQSMSIYKRNSDISNFNAVETDCIVVDSYLQDVLRFAFKTYKESNGLFDITVKPLVSLWGFGPEKVINYPDSAKVSETLNSVGMDKLVFSKNKLCKKAKGISIDVNGIAQGYSVDVVAKYLSKRGIKDYIVEIGGEVVARGVKPNQENFRIAVQRPGQENNETNYIIELKNKAITTSGSYEKFRMYKSQKISHHINPKTGYPFTSSILSATVIANTGMESDALDNVLIAMHPDEAIRFANSRKKIDIYLIYEENGILKEGFSKGFSKYISPN</sequence>
<dbReference type="SUPFAM" id="SSF143631">
    <property type="entry name" value="ApbE-like"/>
    <property type="match status" value="1"/>
</dbReference>
<proteinExistence type="inferred from homology"/>
<feature type="binding site" evidence="11">
    <location>
        <position position="168"/>
    </location>
    <ligand>
        <name>Mg(2+)</name>
        <dbReference type="ChEBI" id="CHEBI:18420"/>
    </ligand>
</feature>
<dbReference type="GO" id="GO:0016740">
    <property type="term" value="F:transferase activity"/>
    <property type="evidence" value="ECO:0007669"/>
    <property type="project" value="UniProtKB-UniRule"/>
</dbReference>
<feature type="chain" id="PRO_5039890716" description="FAD:protein FMN transferase" evidence="12">
    <location>
        <begin position="23"/>
        <end position="333"/>
    </location>
</feature>
<comment type="catalytic activity">
    <reaction evidence="9 10">
        <text>L-threonyl-[protein] + FAD = FMN-L-threonyl-[protein] + AMP + H(+)</text>
        <dbReference type="Rhea" id="RHEA:36847"/>
        <dbReference type="Rhea" id="RHEA-COMP:11060"/>
        <dbReference type="Rhea" id="RHEA-COMP:11061"/>
        <dbReference type="ChEBI" id="CHEBI:15378"/>
        <dbReference type="ChEBI" id="CHEBI:30013"/>
        <dbReference type="ChEBI" id="CHEBI:57692"/>
        <dbReference type="ChEBI" id="CHEBI:74257"/>
        <dbReference type="ChEBI" id="CHEBI:456215"/>
        <dbReference type="EC" id="2.7.1.180"/>
    </reaction>
</comment>
<evidence type="ECO:0000256" key="6">
    <source>
        <dbReference type="ARBA" id="ARBA00022827"/>
    </source>
</evidence>
<dbReference type="InterPro" id="IPR003374">
    <property type="entry name" value="ApbE-like_sf"/>
</dbReference>
<accession>A0A928UVI2</accession>
<comment type="cofactor">
    <cofactor evidence="11">
        <name>Mg(2+)</name>
        <dbReference type="ChEBI" id="CHEBI:18420"/>
    </cofactor>
    <cofactor evidence="11">
        <name>Mn(2+)</name>
        <dbReference type="ChEBI" id="CHEBI:29035"/>
    </cofactor>
    <text evidence="11">Magnesium. Can also use manganese.</text>
</comment>
<evidence type="ECO:0000313" key="14">
    <source>
        <dbReference type="Proteomes" id="UP000616201"/>
    </source>
</evidence>
<evidence type="ECO:0000256" key="9">
    <source>
        <dbReference type="ARBA" id="ARBA00048540"/>
    </source>
</evidence>
<keyword evidence="3 10" id="KW-0285">Flavoprotein</keyword>
<evidence type="ECO:0000256" key="8">
    <source>
        <dbReference type="ARBA" id="ARBA00031306"/>
    </source>
</evidence>
<keyword evidence="6 10" id="KW-0274">FAD</keyword>
<keyword evidence="4 10" id="KW-0808">Transferase</keyword>
<feature type="binding site" evidence="11">
    <location>
        <position position="282"/>
    </location>
    <ligand>
        <name>Mg(2+)</name>
        <dbReference type="ChEBI" id="CHEBI:18420"/>
    </ligand>
</feature>
<reference evidence="13" key="1">
    <citation type="submission" date="2018-02" db="EMBL/GenBank/DDBJ databases">
        <authorList>
            <person name="Vasarhelyi B.M."/>
            <person name="Deshmukh S."/>
            <person name="Balint B."/>
            <person name="Kukolya J."/>
        </authorList>
    </citation>
    <scope>NUCLEOTIDE SEQUENCE</scope>
    <source>
        <strain evidence="13">KB22</strain>
    </source>
</reference>
<dbReference type="PIRSF" id="PIRSF006268">
    <property type="entry name" value="ApbE"/>
    <property type="match status" value="1"/>
</dbReference>
<comment type="similarity">
    <text evidence="10">Belongs to the ApbE family.</text>
</comment>
<evidence type="ECO:0000256" key="1">
    <source>
        <dbReference type="ARBA" id="ARBA00011955"/>
    </source>
</evidence>
<evidence type="ECO:0000313" key="13">
    <source>
        <dbReference type="EMBL" id="MBE8712296.1"/>
    </source>
</evidence>
<evidence type="ECO:0000256" key="7">
    <source>
        <dbReference type="ARBA" id="ARBA00022842"/>
    </source>
</evidence>
<keyword evidence="14" id="KW-1185">Reference proteome</keyword>
<evidence type="ECO:0000256" key="4">
    <source>
        <dbReference type="ARBA" id="ARBA00022679"/>
    </source>
</evidence>
<dbReference type="Proteomes" id="UP000616201">
    <property type="component" value="Unassembled WGS sequence"/>
</dbReference>
<keyword evidence="7 10" id="KW-0460">Magnesium</keyword>
<organism evidence="13 14">
    <name type="scientific">Sphingobacterium hungaricum</name>
    <dbReference type="NCBI Taxonomy" id="2082723"/>
    <lineage>
        <taxon>Bacteria</taxon>
        <taxon>Pseudomonadati</taxon>
        <taxon>Bacteroidota</taxon>
        <taxon>Sphingobacteriia</taxon>
        <taxon>Sphingobacteriales</taxon>
        <taxon>Sphingobacteriaceae</taxon>
        <taxon>Sphingobacterium</taxon>
    </lineage>
</organism>
<keyword evidence="5 10" id="KW-0479">Metal-binding</keyword>
<evidence type="ECO:0000256" key="3">
    <source>
        <dbReference type="ARBA" id="ARBA00022630"/>
    </source>
</evidence>
<evidence type="ECO:0000256" key="2">
    <source>
        <dbReference type="ARBA" id="ARBA00016337"/>
    </source>
</evidence>
<dbReference type="EMBL" id="PRDK01000001">
    <property type="protein sequence ID" value="MBE8712296.1"/>
    <property type="molecule type" value="Genomic_DNA"/>
</dbReference>
<dbReference type="AlphaFoldDB" id="A0A928UVI2"/>
<evidence type="ECO:0000256" key="11">
    <source>
        <dbReference type="PIRSR" id="PIRSR006268-2"/>
    </source>
</evidence>
<dbReference type="GO" id="GO:0046872">
    <property type="term" value="F:metal ion binding"/>
    <property type="evidence" value="ECO:0007669"/>
    <property type="project" value="UniProtKB-UniRule"/>
</dbReference>
<dbReference type="Pfam" id="PF02424">
    <property type="entry name" value="ApbE"/>
    <property type="match status" value="1"/>
</dbReference>
<dbReference type="RefSeq" id="WP_196934636.1">
    <property type="nucleotide sequence ID" value="NZ_MU158698.1"/>
</dbReference>
<dbReference type="PANTHER" id="PTHR30040:SF2">
    <property type="entry name" value="FAD:PROTEIN FMN TRANSFERASE"/>
    <property type="match status" value="1"/>
</dbReference>
<dbReference type="InterPro" id="IPR024932">
    <property type="entry name" value="ApbE"/>
</dbReference>
<keyword evidence="12" id="KW-0732">Signal</keyword>
<evidence type="ECO:0000256" key="5">
    <source>
        <dbReference type="ARBA" id="ARBA00022723"/>
    </source>
</evidence>
<dbReference type="EC" id="2.7.1.180" evidence="1 10"/>
<name>A0A928UVI2_9SPHI</name>
<gene>
    <name evidence="13" type="ORF">C4F49_01200</name>
</gene>
<comment type="caution">
    <text evidence="13">The sequence shown here is derived from an EMBL/GenBank/DDBJ whole genome shotgun (WGS) entry which is preliminary data.</text>
</comment>
<protein>
    <recommendedName>
        <fullName evidence="2 10">FAD:protein FMN transferase</fullName>
        <ecNumber evidence="1 10">2.7.1.180</ecNumber>
    </recommendedName>
    <alternativeName>
        <fullName evidence="8 10">Flavin transferase</fullName>
    </alternativeName>
</protein>
<evidence type="ECO:0000256" key="12">
    <source>
        <dbReference type="SAM" id="SignalP"/>
    </source>
</evidence>